<reference evidence="1" key="1">
    <citation type="submission" date="2022-10" db="EMBL/GenBank/DDBJ databases">
        <title>Genome Sequence of Xylaria curta.</title>
        <authorList>
            <person name="Buettner E."/>
        </authorList>
    </citation>
    <scope>NUCLEOTIDE SEQUENCE</scope>
    <source>
        <strain evidence="1">Babe10</strain>
    </source>
</reference>
<protein>
    <submittedName>
        <fullName evidence="1">Uncharacterized protein</fullName>
    </submittedName>
</protein>
<comment type="caution">
    <text evidence="1">The sequence shown here is derived from an EMBL/GenBank/DDBJ whole genome shotgun (WGS) entry which is preliminary data.</text>
</comment>
<dbReference type="Proteomes" id="UP001143856">
    <property type="component" value="Unassembled WGS sequence"/>
</dbReference>
<keyword evidence="2" id="KW-1185">Reference proteome</keyword>
<name>A0ACC1PR58_9PEZI</name>
<organism evidence="1 2">
    <name type="scientific">Xylaria curta</name>
    <dbReference type="NCBI Taxonomy" id="42375"/>
    <lineage>
        <taxon>Eukaryota</taxon>
        <taxon>Fungi</taxon>
        <taxon>Dikarya</taxon>
        <taxon>Ascomycota</taxon>
        <taxon>Pezizomycotina</taxon>
        <taxon>Sordariomycetes</taxon>
        <taxon>Xylariomycetidae</taxon>
        <taxon>Xylariales</taxon>
        <taxon>Xylariaceae</taxon>
        <taxon>Xylaria</taxon>
    </lineage>
</organism>
<dbReference type="EMBL" id="JAPDGR010000025">
    <property type="protein sequence ID" value="KAJ2998469.1"/>
    <property type="molecule type" value="Genomic_DNA"/>
</dbReference>
<evidence type="ECO:0000313" key="2">
    <source>
        <dbReference type="Proteomes" id="UP001143856"/>
    </source>
</evidence>
<proteinExistence type="predicted"/>
<evidence type="ECO:0000313" key="1">
    <source>
        <dbReference type="EMBL" id="KAJ2998469.1"/>
    </source>
</evidence>
<gene>
    <name evidence="1" type="ORF">NUW58_g304</name>
</gene>
<sequence length="437" mass="49927">MSDIFEVEAANFLAFVGAQPPKPDSVFLLVMGMTGSGKSSFIADCTGRDDAKIGHDLESCTNSVAIFCEELQERDVYLIDTPGFDFKDTNREDVEILTAVAHYLSVSYANNVSINGIFYLHRISDTRIGSSTKRNLEMMRALCGEDAFENVAIITTMWASDHSEVELAKQRNREQELRDIYLRDMIAKGSHIIRHDRCITLSERRASANDILTTTFDRWKDTQVTLQIQHEMVDLNLALKDTSAGKVLERYIREHQNSYENELEQLGLSSNPPYDASDETQLHTQTLALRDVHQSGEIHRILAANNQALEAMRLSLVEIHNKQEQQFLDRVSVMEAQWKESLRQMEDEYRLKELHYRTRQLEEQEKASEEKKPKSQELQDSPRLVMTVQSTDAYGKHSLTQRQEVSREQRPTQGGTREYYGHLGPLDDTETGSTTSV</sequence>
<accession>A0ACC1PR58</accession>